<evidence type="ECO:0000313" key="13">
    <source>
        <dbReference type="Proteomes" id="UP001431784"/>
    </source>
</evidence>
<keyword evidence="7" id="KW-0521">NADP</keyword>
<feature type="binding site" evidence="7">
    <location>
        <position position="265"/>
    </location>
    <ligand>
        <name>NADPH</name>
        <dbReference type="ChEBI" id="CHEBI:57783"/>
    </ligand>
</feature>
<dbReference type="SUPFAM" id="SSF48179">
    <property type="entry name" value="6-phosphogluconate dehydrogenase C-terminal domain-like"/>
    <property type="match status" value="1"/>
</dbReference>
<dbReference type="InterPro" id="IPR013328">
    <property type="entry name" value="6PGD_dom2"/>
</dbReference>
<keyword evidence="2 7" id="KW-0444">Lipid biosynthesis</keyword>
<evidence type="ECO:0000256" key="9">
    <source>
        <dbReference type="RuleBase" id="RU000439"/>
    </source>
</evidence>
<feature type="binding site" evidence="7">
    <location>
        <position position="181"/>
    </location>
    <ligand>
        <name>sn-glycerol 3-phosphate</name>
        <dbReference type="ChEBI" id="CHEBI:57597"/>
    </ligand>
</feature>
<comment type="caution">
    <text evidence="12">The sequence shown here is derived from an EMBL/GenBank/DDBJ whole genome shotgun (WGS) entry which is preliminary data.</text>
</comment>
<dbReference type="Proteomes" id="UP001431784">
    <property type="component" value="Unassembled WGS sequence"/>
</dbReference>
<dbReference type="PIRSF" id="PIRSF000114">
    <property type="entry name" value="Glycerol-3-P_dh"/>
    <property type="match status" value="1"/>
</dbReference>
<dbReference type="InterPro" id="IPR008927">
    <property type="entry name" value="6-PGluconate_DH-like_C_sf"/>
</dbReference>
<comment type="catalytic activity">
    <reaction evidence="7 9">
        <text>sn-glycerol 3-phosphate + NADP(+) = dihydroxyacetone phosphate + NADPH + H(+)</text>
        <dbReference type="Rhea" id="RHEA:11096"/>
        <dbReference type="ChEBI" id="CHEBI:15378"/>
        <dbReference type="ChEBI" id="CHEBI:57597"/>
        <dbReference type="ChEBI" id="CHEBI:57642"/>
        <dbReference type="ChEBI" id="CHEBI:57783"/>
        <dbReference type="ChEBI" id="CHEBI:58349"/>
        <dbReference type="EC" id="1.1.1.94"/>
    </reaction>
</comment>
<feature type="binding site" evidence="7">
    <location>
        <position position="98"/>
    </location>
    <ligand>
        <name>sn-glycerol 3-phosphate</name>
        <dbReference type="ChEBI" id="CHEBI:57597"/>
    </ligand>
</feature>
<dbReference type="NCBIfam" id="NF000942">
    <property type="entry name" value="PRK00094.1-4"/>
    <property type="match status" value="1"/>
</dbReference>
<dbReference type="PROSITE" id="PS00957">
    <property type="entry name" value="NAD_G3PDH"/>
    <property type="match status" value="1"/>
</dbReference>
<feature type="binding site" evidence="7">
    <location>
        <position position="245"/>
    </location>
    <ligand>
        <name>sn-glycerol 3-phosphate</name>
        <dbReference type="ChEBI" id="CHEBI:57597"/>
    </ligand>
</feature>
<dbReference type="InterPro" id="IPR006109">
    <property type="entry name" value="G3P_DH_NAD-dep_C"/>
</dbReference>
<comment type="subcellular location">
    <subcellularLocation>
        <location evidence="7">Cytoplasm</location>
    </subcellularLocation>
</comment>
<evidence type="ECO:0000256" key="2">
    <source>
        <dbReference type="ARBA" id="ARBA00022516"/>
    </source>
</evidence>
<evidence type="ECO:0000313" key="12">
    <source>
        <dbReference type="EMBL" id="MDD7971429.1"/>
    </source>
</evidence>
<dbReference type="NCBIfam" id="NF000940">
    <property type="entry name" value="PRK00094.1-2"/>
    <property type="match status" value="1"/>
</dbReference>
<keyword evidence="7 8" id="KW-0520">NAD</keyword>
<feature type="domain" description="Glycerol-3-phosphate dehydrogenase NAD-dependent C-terminal" evidence="11">
    <location>
        <begin position="170"/>
        <end position="304"/>
    </location>
</feature>
<comment type="catalytic activity">
    <reaction evidence="7">
        <text>sn-glycerol 3-phosphate + NAD(+) = dihydroxyacetone phosphate + NADH + H(+)</text>
        <dbReference type="Rhea" id="RHEA:11092"/>
        <dbReference type="ChEBI" id="CHEBI:15378"/>
        <dbReference type="ChEBI" id="CHEBI:57540"/>
        <dbReference type="ChEBI" id="CHEBI:57597"/>
        <dbReference type="ChEBI" id="CHEBI:57642"/>
        <dbReference type="ChEBI" id="CHEBI:57945"/>
        <dbReference type="EC" id="1.1.1.94"/>
    </reaction>
</comment>
<feature type="binding site" evidence="7">
    <location>
        <position position="245"/>
    </location>
    <ligand>
        <name>NADPH</name>
        <dbReference type="ChEBI" id="CHEBI:57783"/>
    </ligand>
</feature>
<dbReference type="Gene3D" id="3.40.50.720">
    <property type="entry name" value="NAD(P)-binding Rossmann-like Domain"/>
    <property type="match status" value="1"/>
</dbReference>
<keyword evidence="7" id="KW-0963">Cytoplasm</keyword>
<comment type="pathway">
    <text evidence="7">Membrane lipid metabolism; glycerophospholipid metabolism.</text>
</comment>
<dbReference type="Pfam" id="PF01210">
    <property type="entry name" value="NAD_Gly3P_dh_N"/>
    <property type="match status" value="1"/>
</dbReference>
<dbReference type="InterPro" id="IPR006168">
    <property type="entry name" value="G3P_DH_NAD-dep"/>
</dbReference>
<evidence type="ECO:0000256" key="3">
    <source>
        <dbReference type="ARBA" id="ARBA00023002"/>
    </source>
</evidence>
<feature type="binding site" evidence="7">
    <location>
        <position position="246"/>
    </location>
    <ligand>
        <name>sn-glycerol 3-phosphate</name>
        <dbReference type="ChEBI" id="CHEBI:57597"/>
    </ligand>
</feature>
<feature type="binding site" evidence="7">
    <location>
        <position position="244"/>
    </location>
    <ligand>
        <name>sn-glycerol 3-phosphate</name>
        <dbReference type="ChEBI" id="CHEBI:57597"/>
    </ligand>
</feature>
<feature type="binding site" evidence="7">
    <location>
        <position position="130"/>
    </location>
    <ligand>
        <name>NADPH</name>
        <dbReference type="ChEBI" id="CHEBI:57783"/>
    </ligand>
</feature>
<dbReference type="EMBL" id="JAQZSM010000007">
    <property type="protein sequence ID" value="MDD7971429.1"/>
    <property type="molecule type" value="Genomic_DNA"/>
</dbReference>
<keyword evidence="3 7" id="KW-0560">Oxidoreductase</keyword>
<accession>A0ABT5T8H9</accession>
<sequence>MSVAILGAGAFGTALACALGQVTLWTRDADHARDMADTRENTRRLPGIPLPGEVQITHDLAGIDAQTLLLAMPMQAMRGFLHDHGTVLQDRVLVACSKGVDLDVLLGPVGVIRQNLPDARAALLTGPSFAHDIARGLPTALTLACEDPELGMALQQELSTNALRLYRNTDVTGAELGGALKNVIAIAAGMVIGADMGESARAALMARGYAEMQRLALALGAQADTLAGLSGLGDLILTCGSEKSRNFRYGLALGSGAEFDTTTTVEGAATARAVARLAQEHGIDMPITRMVAAMIEGYLTVTEARDALLARPLTEE</sequence>
<dbReference type="PANTHER" id="PTHR11728:SF1">
    <property type="entry name" value="GLYCEROL-3-PHOSPHATE DEHYDROGENASE [NAD(+)] 2, CHLOROPLASTIC"/>
    <property type="match status" value="1"/>
</dbReference>
<dbReference type="PRINTS" id="PR00077">
    <property type="entry name" value="GPDHDRGNASE"/>
</dbReference>
<keyword evidence="13" id="KW-1185">Reference proteome</keyword>
<dbReference type="PANTHER" id="PTHR11728">
    <property type="entry name" value="GLYCEROL-3-PHOSPHATE DEHYDROGENASE"/>
    <property type="match status" value="1"/>
</dbReference>
<keyword evidence="5 7" id="KW-0594">Phospholipid biosynthesis</keyword>
<proteinExistence type="inferred from homology"/>
<dbReference type="RefSeq" id="WP_274352111.1">
    <property type="nucleotide sequence ID" value="NZ_JAQZSM010000007.1"/>
</dbReference>
<feature type="active site" description="Proton acceptor" evidence="7">
    <location>
        <position position="181"/>
    </location>
</feature>
<dbReference type="SUPFAM" id="SSF51735">
    <property type="entry name" value="NAD(P)-binding Rossmann-fold domains"/>
    <property type="match status" value="1"/>
</dbReference>
<evidence type="ECO:0000256" key="8">
    <source>
        <dbReference type="RuleBase" id="RU000437"/>
    </source>
</evidence>
<feature type="domain" description="Glycerol-3-phosphate dehydrogenase NAD-dependent N-terminal" evidence="10">
    <location>
        <begin position="3"/>
        <end position="149"/>
    </location>
</feature>
<dbReference type="EC" id="1.1.1.94" evidence="7"/>
<feature type="binding site" evidence="7">
    <location>
        <position position="98"/>
    </location>
    <ligand>
        <name>NADPH</name>
        <dbReference type="ChEBI" id="CHEBI:57783"/>
    </ligand>
</feature>
<evidence type="ECO:0000256" key="1">
    <source>
        <dbReference type="ARBA" id="ARBA00011009"/>
    </source>
</evidence>
<comment type="caution">
    <text evidence="7">Lacks conserved residue(s) required for the propagation of feature annotation.</text>
</comment>
<comment type="similarity">
    <text evidence="1 7 8">Belongs to the NAD-dependent glycerol-3-phosphate dehydrogenase family.</text>
</comment>
<protein>
    <recommendedName>
        <fullName evidence="7">Glycerol-3-phosphate dehydrogenase [NAD(P)+]</fullName>
        <ecNumber evidence="7">1.1.1.94</ecNumber>
    </recommendedName>
    <alternativeName>
        <fullName evidence="7">NAD(P)(+)-dependent glycerol-3-phosphate dehydrogenase</fullName>
    </alternativeName>
    <alternativeName>
        <fullName evidence="7">NAD(P)H-dependent dihydroxyacetone-phosphate reductase</fullName>
    </alternativeName>
</protein>
<dbReference type="Gene3D" id="1.10.1040.10">
    <property type="entry name" value="N-(1-d-carboxylethyl)-l-norvaline Dehydrogenase, domain 2"/>
    <property type="match status" value="1"/>
</dbReference>
<evidence type="ECO:0000259" key="11">
    <source>
        <dbReference type="Pfam" id="PF07479"/>
    </source>
</evidence>
<evidence type="ECO:0000259" key="10">
    <source>
        <dbReference type="Pfam" id="PF01210"/>
    </source>
</evidence>
<dbReference type="Pfam" id="PF07479">
    <property type="entry name" value="NAD_Gly3P_dh_C"/>
    <property type="match status" value="1"/>
</dbReference>
<evidence type="ECO:0000256" key="6">
    <source>
        <dbReference type="ARBA" id="ARBA00023264"/>
    </source>
</evidence>
<feature type="binding site" evidence="7">
    <location>
        <position position="234"/>
    </location>
    <ligand>
        <name>sn-glycerol 3-phosphate</name>
        <dbReference type="ChEBI" id="CHEBI:57597"/>
    </ligand>
</feature>
<evidence type="ECO:0000256" key="4">
    <source>
        <dbReference type="ARBA" id="ARBA00023098"/>
    </source>
</evidence>
<feature type="binding site" evidence="7">
    <location>
        <position position="128"/>
    </location>
    <ligand>
        <name>sn-glycerol 3-phosphate</name>
        <dbReference type="ChEBI" id="CHEBI:57597"/>
    </ligand>
</feature>
<keyword evidence="6 7" id="KW-1208">Phospholipid metabolism</keyword>
<comment type="function">
    <text evidence="7">Catalyzes the reduction of the glycolytic intermediate dihydroxyacetone phosphate (DHAP) to sn-glycerol 3-phosphate (G3P), the key precursor for phospholipid synthesis.</text>
</comment>
<feature type="binding site" evidence="7">
    <location>
        <position position="266"/>
    </location>
    <ligand>
        <name>NADPH</name>
        <dbReference type="ChEBI" id="CHEBI:57783"/>
    </ligand>
</feature>
<reference evidence="12" key="1">
    <citation type="submission" date="2023-02" db="EMBL/GenBank/DDBJ databases">
        <title>Description of Roseinatronobacter alkalisoli sp. nov., an alkaliphilic bacerium isolated from soda soil.</title>
        <authorList>
            <person name="Wei W."/>
        </authorList>
    </citation>
    <scope>NUCLEOTIDE SEQUENCE</scope>
    <source>
        <strain evidence="12">HJB301</strain>
    </source>
</reference>
<keyword evidence="7" id="KW-0547">Nucleotide-binding</keyword>
<organism evidence="12 13">
    <name type="scientific">Roseinatronobacter alkalisoli</name>
    <dbReference type="NCBI Taxonomy" id="3028235"/>
    <lineage>
        <taxon>Bacteria</taxon>
        <taxon>Pseudomonadati</taxon>
        <taxon>Pseudomonadota</taxon>
        <taxon>Alphaproteobacteria</taxon>
        <taxon>Rhodobacterales</taxon>
        <taxon>Paracoccaceae</taxon>
        <taxon>Roseinatronobacter</taxon>
    </lineage>
</organism>
<gene>
    <name evidence="7" type="primary">gpsA</name>
    <name evidence="12" type="ORF">PUT78_09960</name>
</gene>
<dbReference type="HAMAP" id="MF_00394">
    <property type="entry name" value="NAD_Glyc3P_dehydrog"/>
    <property type="match status" value="1"/>
</dbReference>
<evidence type="ECO:0000256" key="7">
    <source>
        <dbReference type="HAMAP-Rule" id="MF_00394"/>
    </source>
</evidence>
<name>A0ABT5T8H9_9RHOB</name>
<keyword evidence="4 7" id="KW-0443">Lipid metabolism</keyword>
<dbReference type="InterPro" id="IPR011128">
    <property type="entry name" value="G3P_DH_NAD-dep_N"/>
</dbReference>
<dbReference type="InterPro" id="IPR036291">
    <property type="entry name" value="NAD(P)-bd_dom_sf"/>
</dbReference>
<feature type="binding site" evidence="7">
    <location>
        <position position="27"/>
    </location>
    <ligand>
        <name>NADPH</name>
        <dbReference type="ChEBI" id="CHEBI:57783"/>
    </ligand>
</feature>
<feature type="binding site" evidence="7">
    <location>
        <position position="11"/>
    </location>
    <ligand>
        <name>NADPH</name>
        <dbReference type="ChEBI" id="CHEBI:57783"/>
    </ligand>
</feature>
<evidence type="ECO:0000256" key="5">
    <source>
        <dbReference type="ARBA" id="ARBA00023209"/>
    </source>
</evidence>
<feature type="binding site" evidence="7">
    <location>
        <position position="126"/>
    </location>
    <ligand>
        <name>sn-glycerol 3-phosphate</name>
        <dbReference type="ChEBI" id="CHEBI:57597"/>
    </ligand>
</feature>